<gene>
    <name evidence="2" type="ORF">F5878DRAFT_641639</name>
</gene>
<keyword evidence="3" id="KW-1185">Reference proteome</keyword>
<reference evidence="2" key="1">
    <citation type="submission" date="2022-08" db="EMBL/GenBank/DDBJ databases">
        <authorList>
            <consortium name="DOE Joint Genome Institute"/>
            <person name="Min B."/>
            <person name="Riley R."/>
            <person name="Sierra-Patev S."/>
            <person name="Naranjo-Ortiz M."/>
            <person name="Looney B."/>
            <person name="Konkel Z."/>
            <person name="Slot J.C."/>
            <person name="Sakamoto Y."/>
            <person name="Steenwyk J.L."/>
            <person name="Rokas A."/>
            <person name="Carro J."/>
            <person name="Camarero S."/>
            <person name="Ferreira P."/>
            <person name="Molpeceres G."/>
            <person name="Ruiz-Duenas F.J."/>
            <person name="Serrano A."/>
            <person name="Henrissat B."/>
            <person name="Drula E."/>
            <person name="Hughes K.W."/>
            <person name="Mata J.L."/>
            <person name="Ishikawa N.K."/>
            <person name="Vargas-Isla R."/>
            <person name="Ushijima S."/>
            <person name="Smith C.A."/>
            <person name="Ahrendt S."/>
            <person name="Andreopoulos W."/>
            <person name="He G."/>
            <person name="Labutti K."/>
            <person name="Lipzen A."/>
            <person name="Ng V."/>
            <person name="Sandor L."/>
            <person name="Barry K."/>
            <person name="Martinez A.T."/>
            <person name="Xiao Y."/>
            <person name="Gibbons J.G."/>
            <person name="Terashima K."/>
            <person name="Hibbett D.S."/>
            <person name="Grigoriev I.V."/>
        </authorList>
    </citation>
    <scope>NUCLEOTIDE SEQUENCE</scope>
    <source>
        <strain evidence="2">TFB9207</strain>
    </source>
</reference>
<evidence type="ECO:0000256" key="1">
    <source>
        <dbReference type="SAM" id="MobiDB-lite"/>
    </source>
</evidence>
<evidence type="ECO:0000313" key="3">
    <source>
        <dbReference type="Proteomes" id="UP001163846"/>
    </source>
</evidence>
<sequence>MIDEAGTQTQDAYAYWSKFLMVGSNSSGTAGFSNHWNYWYQTTTRPNIWSIGPDEPIGPSSTYSPWLAQVLNHRAHARAQSRARVDTRAENGIQFSRVVPAVWPPMRMWPALGYTGTTTSSKTSSEACKFKFDPFADDDDDTLPASHDYHDAWADSSDADTSESTNASPAPANVPLLEDISRSSFFKGYPFADNNNDLPISRSDSPSDNSDMDISTNSSPVAPALVELPPSQLDNPLPPLVESHNTESEDESVPDWCSLESIKMRIIERRTVFDIHESDIELVQRATGLRRLKALAPKPFDPDQIHMSDFMDRPMDVQAVNDVDRFFNKGLLRTTHLKWYEEQDAENSNRGTLRGKVTSDAKLEQLVNAKYTRQRGDGENRGELLRMLTLNAGSGL</sequence>
<dbReference type="Proteomes" id="UP001163846">
    <property type="component" value="Unassembled WGS sequence"/>
</dbReference>
<dbReference type="AlphaFoldDB" id="A0AA38P9J9"/>
<feature type="region of interest" description="Disordered" evidence="1">
    <location>
        <begin position="147"/>
        <end position="174"/>
    </location>
</feature>
<proteinExistence type="predicted"/>
<organism evidence="2 3">
    <name type="scientific">Lentinula raphanica</name>
    <dbReference type="NCBI Taxonomy" id="153919"/>
    <lineage>
        <taxon>Eukaryota</taxon>
        <taxon>Fungi</taxon>
        <taxon>Dikarya</taxon>
        <taxon>Basidiomycota</taxon>
        <taxon>Agaricomycotina</taxon>
        <taxon>Agaricomycetes</taxon>
        <taxon>Agaricomycetidae</taxon>
        <taxon>Agaricales</taxon>
        <taxon>Marasmiineae</taxon>
        <taxon>Omphalotaceae</taxon>
        <taxon>Lentinula</taxon>
    </lineage>
</organism>
<comment type="caution">
    <text evidence="2">The sequence shown here is derived from an EMBL/GenBank/DDBJ whole genome shotgun (WGS) entry which is preliminary data.</text>
</comment>
<evidence type="ECO:0000313" key="2">
    <source>
        <dbReference type="EMBL" id="KAJ3838853.1"/>
    </source>
</evidence>
<feature type="compositionally biased region" description="Polar residues" evidence="1">
    <location>
        <begin position="196"/>
        <end position="220"/>
    </location>
</feature>
<feature type="region of interest" description="Disordered" evidence="1">
    <location>
        <begin position="196"/>
        <end position="252"/>
    </location>
</feature>
<protein>
    <submittedName>
        <fullName evidence="2">Uncharacterized protein</fullName>
    </submittedName>
</protein>
<dbReference type="EMBL" id="MU806160">
    <property type="protein sequence ID" value="KAJ3838853.1"/>
    <property type="molecule type" value="Genomic_DNA"/>
</dbReference>
<name>A0AA38P9J9_9AGAR</name>
<accession>A0AA38P9J9</accession>